<keyword evidence="2" id="KW-0645">Protease</keyword>
<dbReference type="KEGG" id="fgi:OP10G_4295"/>
<reference evidence="10 11" key="1">
    <citation type="journal article" date="2014" name="PLoS ONE">
        <title>The first complete genome sequence of the class fimbriimonadia in the phylum armatimonadetes.</title>
        <authorList>
            <person name="Hu Z.Y."/>
            <person name="Wang Y.Z."/>
            <person name="Im W.T."/>
            <person name="Wang S.Y."/>
            <person name="Zhao G.P."/>
            <person name="Zheng H.J."/>
            <person name="Quan Z.X."/>
        </authorList>
    </citation>
    <scope>NUCLEOTIDE SEQUENCE [LARGE SCALE GENOMIC DNA]</scope>
    <source>
        <strain evidence="10">Gsoil 348</strain>
    </source>
</reference>
<proteinExistence type="predicted"/>
<dbReference type="InterPro" id="IPR050819">
    <property type="entry name" value="Tripeptidyl-peptidase_I"/>
</dbReference>
<dbReference type="SUPFAM" id="SSF49265">
    <property type="entry name" value="Fibronectin type III"/>
    <property type="match status" value="1"/>
</dbReference>
<evidence type="ECO:0000256" key="5">
    <source>
        <dbReference type="ARBA" id="ARBA00022825"/>
    </source>
</evidence>
<sequence length="865" mass="89612">MGQSTDLGHSNPQRLLHVSVSLPLGNSAGLEAFCDSVSNPKSPNYRQFITPEEVGRQFGVTQTQMQKVVDFLSASGFKIKQIGANRMTILADCTVAQAEAAFKTSIHDFNSVAPGVSVAQKLQSGQLFDIPTERHFSFTKPLTLPTTLQNLVIDVAGLEDYTRPQPRVLTPTQTRGLYGLANMYAGGSQGQGRTIAISNFDGYRLSNVPLYYSQYSLPTPAGGAGSNITVKTISGGAGSGTPQGEGDLDIQMVLGMAPLCNFEIYDGGGSDLIGTLTREVNDNTADVISESYGWNLPASTATSAHNLHLSMTAQGITYMAASGDSGTTLEPYSYPDYDPEVLMVGGSIASVNASNQRTSEVGWSLSGGQGGGGGWSTNTASFNVLPSWQHGTGVPTNINKRLVPDVALNAAGSGSGAYYFYLNGTLSSGYVGTSFASPVFAGSLGVAEQNIIAQGGLPANGSGKRRFGRIQDLIYSQNGRSDVWFDITSGNNGNLPNGSASNAGPGWDFVTGFGAINFGAFVTTQVSVTVPAAPTGLAATAGNAQASLTWTASAGATSYNVKRATTSGGPYTTVGSPTTTSFTNTGLTNGTTYYYVVTAVNSAGESGNSNQASATPNVSLPAAPTGLTATAGNAQASLTWTASTGATSYNVKRATTSGGPYSTVGSSSTTSFTNTGLTNGTTYYYVVTAVNSAGESGNSNQATATPSAGVSQQLLLNPGFESGAANWTMTSGVLNNTSSQPAHGGSYDAWMCGYGSSHTDSVYQTVTIPSNVTSATLTFWVHIDTAETTTSVAYDTASVQIRNSSNSLLTTLATYSNLNKATGYVQKSFDVSAYKGQTIRVYVTATEDASLQTSFVFDDFALTTH</sequence>
<dbReference type="SUPFAM" id="SSF52743">
    <property type="entry name" value="Subtilisin-like"/>
    <property type="match status" value="1"/>
</dbReference>
<evidence type="ECO:0000259" key="9">
    <source>
        <dbReference type="PROSITE" id="PS51695"/>
    </source>
</evidence>
<dbReference type="GO" id="GO:0008240">
    <property type="term" value="F:tripeptidyl-peptidase activity"/>
    <property type="evidence" value="ECO:0007669"/>
    <property type="project" value="TreeGrafter"/>
</dbReference>
<dbReference type="InterPro" id="IPR036116">
    <property type="entry name" value="FN3_sf"/>
</dbReference>
<evidence type="ECO:0000256" key="6">
    <source>
        <dbReference type="ARBA" id="ARBA00022837"/>
    </source>
</evidence>
<evidence type="ECO:0000256" key="3">
    <source>
        <dbReference type="ARBA" id="ARBA00022723"/>
    </source>
</evidence>
<feature type="domain" description="Fibronectin type-III" evidence="8">
    <location>
        <begin position="530"/>
        <end position="622"/>
    </location>
</feature>
<keyword evidence="4" id="KW-0378">Hydrolase</keyword>
<dbReference type="PANTHER" id="PTHR14218">
    <property type="entry name" value="PROTEASE S8 TRIPEPTIDYL PEPTIDASE I CLN2"/>
    <property type="match status" value="1"/>
</dbReference>
<feature type="domain" description="Peptidase S53" evidence="9">
    <location>
        <begin position="168"/>
        <end position="528"/>
    </location>
</feature>
<dbReference type="GO" id="GO:0004252">
    <property type="term" value="F:serine-type endopeptidase activity"/>
    <property type="evidence" value="ECO:0007669"/>
    <property type="project" value="InterPro"/>
</dbReference>
<dbReference type="InterPro" id="IPR036852">
    <property type="entry name" value="Peptidase_S8/S53_dom_sf"/>
</dbReference>
<dbReference type="InterPro" id="IPR015366">
    <property type="entry name" value="S53_propep"/>
</dbReference>
<keyword evidence="11" id="KW-1185">Reference proteome</keyword>
<dbReference type="AlphaFoldDB" id="A0A068NVW6"/>
<dbReference type="InterPro" id="IPR030400">
    <property type="entry name" value="Sedolisin_dom"/>
</dbReference>
<gene>
    <name evidence="10" type="ORF">OP10G_4295</name>
</gene>
<dbReference type="Pfam" id="PF09286">
    <property type="entry name" value="Pro-kuma_activ"/>
    <property type="match status" value="1"/>
</dbReference>
<evidence type="ECO:0000256" key="7">
    <source>
        <dbReference type="ARBA" id="ARBA00023145"/>
    </source>
</evidence>
<keyword evidence="6" id="KW-0106">Calcium</keyword>
<keyword evidence="3" id="KW-0479">Metal-binding</keyword>
<evidence type="ECO:0000313" key="11">
    <source>
        <dbReference type="Proteomes" id="UP000027982"/>
    </source>
</evidence>
<dbReference type="Gene3D" id="2.60.120.260">
    <property type="entry name" value="Galactose-binding domain-like"/>
    <property type="match status" value="1"/>
</dbReference>
<evidence type="ECO:0000256" key="1">
    <source>
        <dbReference type="ARBA" id="ARBA00001913"/>
    </source>
</evidence>
<dbReference type="SMART" id="SM00944">
    <property type="entry name" value="Pro-kuma_activ"/>
    <property type="match status" value="1"/>
</dbReference>
<dbReference type="CDD" id="cd11377">
    <property type="entry name" value="Pro-peptidase_S53"/>
    <property type="match status" value="1"/>
</dbReference>
<protein>
    <submittedName>
        <fullName evidence="10">Chitinase</fullName>
    </submittedName>
</protein>
<dbReference type="CDD" id="cd00063">
    <property type="entry name" value="FN3"/>
    <property type="match status" value="1"/>
</dbReference>
<dbReference type="SMART" id="SM00060">
    <property type="entry name" value="FN3"/>
    <property type="match status" value="2"/>
</dbReference>
<dbReference type="Pfam" id="PF00041">
    <property type="entry name" value="fn3"/>
    <property type="match status" value="2"/>
</dbReference>
<dbReference type="GO" id="GO:0006508">
    <property type="term" value="P:proteolysis"/>
    <property type="evidence" value="ECO:0007669"/>
    <property type="project" value="UniProtKB-KW"/>
</dbReference>
<keyword evidence="5" id="KW-0720">Serine protease</keyword>
<dbReference type="PROSITE" id="PS51695">
    <property type="entry name" value="SEDOLISIN"/>
    <property type="match status" value="1"/>
</dbReference>
<dbReference type="Proteomes" id="UP000027982">
    <property type="component" value="Chromosome"/>
</dbReference>
<dbReference type="EMBL" id="CP007139">
    <property type="protein sequence ID" value="AIE87663.1"/>
    <property type="molecule type" value="Genomic_DNA"/>
</dbReference>
<evidence type="ECO:0000256" key="4">
    <source>
        <dbReference type="ARBA" id="ARBA00022801"/>
    </source>
</evidence>
<accession>A0A068NVW6</accession>
<dbReference type="InterPro" id="IPR003961">
    <property type="entry name" value="FN3_dom"/>
</dbReference>
<evidence type="ECO:0000313" key="10">
    <source>
        <dbReference type="EMBL" id="AIE87663.1"/>
    </source>
</evidence>
<dbReference type="PANTHER" id="PTHR14218:SF15">
    <property type="entry name" value="TRIPEPTIDYL-PEPTIDASE 1"/>
    <property type="match status" value="1"/>
</dbReference>
<dbReference type="InterPro" id="IPR013783">
    <property type="entry name" value="Ig-like_fold"/>
</dbReference>
<evidence type="ECO:0000256" key="2">
    <source>
        <dbReference type="ARBA" id="ARBA00022670"/>
    </source>
</evidence>
<organism evidence="10 11">
    <name type="scientific">Fimbriimonas ginsengisoli Gsoil 348</name>
    <dbReference type="NCBI Taxonomy" id="661478"/>
    <lineage>
        <taxon>Bacteria</taxon>
        <taxon>Bacillati</taxon>
        <taxon>Armatimonadota</taxon>
        <taxon>Fimbriimonadia</taxon>
        <taxon>Fimbriimonadales</taxon>
        <taxon>Fimbriimonadaceae</taxon>
        <taxon>Fimbriimonas</taxon>
    </lineage>
</organism>
<dbReference type="GO" id="GO:0046872">
    <property type="term" value="F:metal ion binding"/>
    <property type="evidence" value="ECO:0007669"/>
    <property type="project" value="UniProtKB-KW"/>
</dbReference>
<dbReference type="eggNOG" id="COG4934">
    <property type="taxonomic scope" value="Bacteria"/>
</dbReference>
<dbReference type="Gene3D" id="2.60.40.10">
    <property type="entry name" value="Immunoglobulins"/>
    <property type="match status" value="2"/>
</dbReference>
<feature type="domain" description="Fibronectin type-III" evidence="8">
    <location>
        <begin position="623"/>
        <end position="709"/>
    </location>
</feature>
<name>A0A068NVW6_FIMGI</name>
<evidence type="ECO:0000259" key="8">
    <source>
        <dbReference type="PROSITE" id="PS50853"/>
    </source>
</evidence>
<dbReference type="HOGENOM" id="CLU_012501_0_0_0"/>
<comment type="cofactor">
    <cofactor evidence="1">
        <name>Ca(2+)</name>
        <dbReference type="ChEBI" id="CHEBI:29108"/>
    </cofactor>
</comment>
<dbReference type="SUPFAM" id="SSF54897">
    <property type="entry name" value="Protease propeptides/inhibitors"/>
    <property type="match status" value="1"/>
</dbReference>
<keyword evidence="7" id="KW-0865">Zymogen</keyword>
<dbReference type="STRING" id="661478.OP10G_4295"/>
<dbReference type="PROSITE" id="PS50853">
    <property type="entry name" value="FN3"/>
    <property type="match status" value="2"/>
</dbReference>
<dbReference type="Gene3D" id="3.40.50.200">
    <property type="entry name" value="Peptidase S8/S53 domain"/>
    <property type="match status" value="1"/>
</dbReference>
<dbReference type="RefSeq" id="WP_227624998.1">
    <property type="nucleotide sequence ID" value="NZ_CP007139.1"/>
</dbReference>